<comment type="caution">
    <text evidence="3">The sequence shown here is derived from an EMBL/GenBank/DDBJ whole genome shotgun (WGS) entry which is preliminary data.</text>
</comment>
<feature type="region of interest" description="Disordered" evidence="1">
    <location>
        <begin position="1"/>
        <end position="23"/>
    </location>
</feature>
<keyword evidence="2" id="KW-0472">Membrane</keyword>
<feature type="transmembrane region" description="Helical" evidence="2">
    <location>
        <begin position="97"/>
        <end position="114"/>
    </location>
</feature>
<protein>
    <submittedName>
        <fullName evidence="3">Uncharacterized protein</fullName>
    </submittedName>
</protein>
<feature type="transmembrane region" description="Helical" evidence="2">
    <location>
        <begin position="29"/>
        <end position="56"/>
    </location>
</feature>
<keyword evidence="2" id="KW-0812">Transmembrane</keyword>
<feature type="transmembrane region" description="Helical" evidence="2">
    <location>
        <begin position="62"/>
        <end position="85"/>
    </location>
</feature>
<evidence type="ECO:0000256" key="1">
    <source>
        <dbReference type="SAM" id="MobiDB-lite"/>
    </source>
</evidence>
<sequence length="154" mass="15680">MNPAEQPDPGPEDATPAGRNKTGAGRPPGVYVIAAVAGLEALALAGSGVALTFAAFTQPSLSLAGTVFLIVLVFALAAGLAAVSVNAFKGFRWTRSAAFVWQLLMVAIAVSALLNGSAVTGLALLIPALAVIYYLFTPKVVAFSLRTGGERPLL</sequence>
<keyword evidence="4" id="KW-1185">Reference proteome</keyword>
<dbReference type="Proteomes" id="UP000247832">
    <property type="component" value="Unassembled WGS sequence"/>
</dbReference>
<organism evidence="3 4">
    <name type="scientific">Arthrobacter livingstonensis</name>
    <dbReference type="NCBI Taxonomy" id="670078"/>
    <lineage>
        <taxon>Bacteria</taxon>
        <taxon>Bacillati</taxon>
        <taxon>Actinomycetota</taxon>
        <taxon>Actinomycetes</taxon>
        <taxon>Micrococcales</taxon>
        <taxon>Micrococcaceae</taxon>
        <taxon>Arthrobacter</taxon>
    </lineage>
</organism>
<accession>A0A2V5M1V3</accession>
<feature type="transmembrane region" description="Helical" evidence="2">
    <location>
        <begin position="120"/>
        <end position="136"/>
    </location>
</feature>
<name>A0A2V5M1V3_9MICC</name>
<evidence type="ECO:0000256" key="2">
    <source>
        <dbReference type="SAM" id="Phobius"/>
    </source>
</evidence>
<reference evidence="3 4" key="1">
    <citation type="submission" date="2018-05" db="EMBL/GenBank/DDBJ databases">
        <title>Genetic diversity of glacier-inhabiting Cryobacterium bacteria in China and description of Cryobacterium mengkeensis sp. nov. and Arthrobacter glacialis sp. nov.</title>
        <authorList>
            <person name="Liu Q."/>
            <person name="Xin Y.-H."/>
        </authorList>
    </citation>
    <scope>NUCLEOTIDE SEQUENCE [LARGE SCALE GENOMIC DNA]</scope>
    <source>
        <strain evidence="3 4">LI2</strain>
    </source>
</reference>
<dbReference type="AlphaFoldDB" id="A0A2V5M1V3"/>
<evidence type="ECO:0000313" key="3">
    <source>
        <dbReference type="EMBL" id="PYI69256.1"/>
    </source>
</evidence>
<evidence type="ECO:0000313" key="4">
    <source>
        <dbReference type="Proteomes" id="UP000247832"/>
    </source>
</evidence>
<keyword evidence="2" id="KW-1133">Transmembrane helix</keyword>
<dbReference type="EMBL" id="QJVD01000002">
    <property type="protein sequence ID" value="PYI69256.1"/>
    <property type="molecule type" value="Genomic_DNA"/>
</dbReference>
<proteinExistence type="predicted"/>
<gene>
    <name evidence="3" type="ORF">CVV68_02275</name>
</gene>